<dbReference type="GO" id="GO:0008483">
    <property type="term" value="F:transaminase activity"/>
    <property type="evidence" value="ECO:0007669"/>
    <property type="project" value="TreeGrafter"/>
</dbReference>
<accession>A0A382ZPF2</accession>
<dbReference type="SUPFAM" id="SSF53383">
    <property type="entry name" value="PLP-dependent transferases"/>
    <property type="match status" value="1"/>
</dbReference>
<name>A0A382ZPF2_9ZZZZ</name>
<dbReference type="InterPro" id="IPR015424">
    <property type="entry name" value="PyrdxlP-dep_Trfase"/>
</dbReference>
<evidence type="ECO:0008006" key="2">
    <source>
        <dbReference type="Google" id="ProtNLM"/>
    </source>
</evidence>
<dbReference type="InterPro" id="IPR015421">
    <property type="entry name" value="PyrdxlP-dep_Trfase_major"/>
</dbReference>
<organism evidence="1">
    <name type="scientific">marine metagenome</name>
    <dbReference type="NCBI Taxonomy" id="408172"/>
    <lineage>
        <taxon>unclassified sequences</taxon>
        <taxon>metagenomes</taxon>
        <taxon>ecological metagenomes</taxon>
    </lineage>
</organism>
<sequence length="246" mass="27391">MCGQNSEFEMTKESDIGRVPYGLAVHGEEEENAVLEVIRNNQTIMGKRVKEFENKVASLFGKKFGVMVNSGSSANLLAFELLNLPENSEVITPILTFATTLAPIIQKRLTPVFVDVEPETYLINVNDIEKMISKHTKALMIPSLLGNIPDLKRIRKIADDHNLIFIEDSADTLGATFENMPTGNYSDISTTSFYGSHIITAAGEGGMICLNNNEWEKRARILRGWGRTSAVTESEDVEERYRSSLD</sequence>
<dbReference type="Gene3D" id="3.40.640.10">
    <property type="entry name" value="Type I PLP-dependent aspartate aminotransferase-like (Major domain)"/>
    <property type="match status" value="1"/>
</dbReference>
<feature type="non-terminal residue" evidence="1">
    <location>
        <position position="246"/>
    </location>
</feature>
<dbReference type="GO" id="GO:0030170">
    <property type="term" value="F:pyridoxal phosphate binding"/>
    <property type="evidence" value="ECO:0007669"/>
    <property type="project" value="TreeGrafter"/>
</dbReference>
<dbReference type="GO" id="GO:0000271">
    <property type="term" value="P:polysaccharide biosynthetic process"/>
    <property type="evidence" value="ECO:0007669"/>
    <property type="project" value="TreeGrafter"/>
</dbReference>
<dbReference type="EMBL" id="UINC01185465">
    <property type="protein sequence ID" value="SVD97180.1"/>
    <property type="molecule type" value="Genomic_DNA"/>
</dbReference>
<dbReference type="InterPro" id="IPR000653">
    <property type="entry name" value="DegT/StrS_aminotransferase"/>
</dbReference>
<evidence type="ECO:0000313" key="1">
    <source>
        <dbReference type="EMBL" id="SVD97180.1"/>
    </source>
</evidence>
<dbReference type="PANTHER" id="PTHR30244:SF34">
    <property type="entry name" value="DTDP-4-AMINO-4,6-DIDEOXYGALACTOSE TRANSAMINASE"/>
    <property type="match status" value="1"/>
</dbReference>
<dbReference type="Pfam" id="PF01041">
    <property type="entry name" value="DegT_DnrJ_EryC1"/>
    <property type="match status" value="1"/>
</dbReference>
<proteinExistence type="predicted"/>
<reference evidence="1" key="1">
    <citation type="submission" date="2018-05" db="EMBL/GenBank/DDBJ databases">
        <authorList>
            <person name="Lanie J.A."/>
            <person name="Ng W.-L."/>
            <person name="Kazmierczak K.M."/>
            <person name="Andrzejewski T.M."/>
            <person name="Davidsen T.M."/>
            <person name="Wayne K.J."/>
            <person name="Tettelin H."/>
            <person name="Glass J.I."/>
            <person name="Rusch D."/>
            <person name="Podicherti R."/>
            <person name="Tsui H.-C.T."/>
            <person name="Winkler M.E."/>
        </authorList>
    </citation>
    <scope>NUCLEOTIDE SEQUENCE</scope>
</reference>
<dbReference type="AlphaFoldDB" id="A0A382ZPF2"/>
<protein>
    <recommendedName>
        <fullName evidence="2">NarL family transcriptional regulator</fullName>
    </recommendedName>
</protein>
<dbReference type="PANTHER" id="PTHR30244">
    <property type="entry name" value="TRANSAMINASE"/>
    <property type="match status" value="1"/>
</dbReference>
<gene>
    <name evidence="1" type="ORF">METZ01_LOCUS450034</name>
</gene>